<sequence length="234" mass="26081">MAEQIQTLEELHQLELNLNTLAPKLAPNCASVTGTQAPKVLEQLYAGEGSSALLMSCSKLSQAMCPTCGGPMGERSFWDFEWEVELAKRRMKPSSSCLICEKCAEIRDLLGLIKRLCFAKDLQRTGSEQSALLRHFLSVNGHDAANSHYLQDAVSLAYAIFTLRKELKLVPSRGPPLQERNSVSYYAYIHSVNSLCKKHIFLYVYLQRPSSVCKSGKGLCDWCRNSLANKCSAR</sequence>
<accession>A0A9P1BST7</accession>
<dbReference type="EMBL" id="CAMXCT030000438">
    <property type="protein sequence ID" value="CAL4766121.1"/>
    <property type="molecule type" value="Genomic_DNA"/>
</dbReference>
<gene>
    <name evidence="1" type="ORF">C1SCF055_LOCUS6810</name>
</gene>
<comment type="caution">
    <text evidence="1">The sequence shown here is derived from an EMBL/GenBank/DDBJ whole genome shotgun (WGS) entry which is preliminary data.</text>
</comment>
<protein>
    <submittedName>
        <fullName evidence="1">Uncharacterized protein</fullName>
    </submittedName>
</protein>
<dbReference type="Proteomes" id="UP001152797">
    <property type="component" value="Unassembled WGS sequence"/>
</dbReference>
<organism evidence="1">
    <name type="scientific">Cladocopium goreaui</name>
    <dbReference type="NCBI Taxonomy" id="2562237"/>
    <lineage>
        <taxon>Eukaryota</taxon>
        <taxon>Sar</taxon>
        <taxon>Alveolata</taxon>
        <taxon>Dinophyceae</taxon>
        <taxon>Suessiales</taxon>
        <taxon>Symbiodiniaceae</taxon>
        <taxon>Cladocopium</taxon>
    </lineage>
</organism>
<evidence type="ECO:0000313" key="1">
    <source>
        <dbReference type="EMBL" id="CAI3978809.1"/>
    </source>
</evidence>
<dbReference type="EMBL" id="CAMXCT020000438">
    <property type="protein sequence ID" value="CAL1132184.1"/>
    <property type="molecule type" value="Genomic_DNA"/>
</dbReference>
<reference evidence="1" key="1">
    <citation type="submission" date="2022-10" db="EMBL/GenBank/DDBJ databases">
        <authorList>
            <person name="Chen Y."/>
            <person name="Dougan E. K."/>
            <person name="Chan C."/>
            <person name="Rhodes N."/>
            <person name="Thang M."/>
        </authorList>
    </citation>
    <scope>NUCLEOTIDE SEQUENCE</scope>
</reference>
<keyword evidence="3" id="KW-1185">Reference proteome</keyword>
<dbReference type="AlphaFoldDB" id="A0A9P1BST7"/>
<reference evidence="2 3" key="2">
    <citation type="submission" date="2024-05" db="EMBL/GenBank/DDBJ databases">
        <authorList>
            <person name="Chen Y."/>
            <person name="Shah S."/>
            <person name="Dougan E. K."/>
            <person name="Thang M."/>
            <person name="Chan C."/>
        </authorList>
    </citation>
    <scope>NUCLEOTIDE SEQUENCE [LARGE SCALE GENOMIC DNA]</scope>
</reference>
<name>A0A9P1BST7_9DINO</name>
<proteinExistence type="predicted"/>
<dbReference type="EMBL" id="CAMXCT010000438">
    <property type="protein sequence ID" value="CAI3978809.1"/>
    <property type="molecule type" value="Genomic_DNA"/>
</dbReference>
<evidence type="ECO:0000313" key="3">
    <source>
        <dbReference type="Proteomes" id="UP001152797"/>
    </source>
</evidence>
<evidence type="ECO:0000313" key="2">
    <source>
        <dbReference type="EMBL" id="CAL4766121.1"/>
    </source>
</evidence>
<dbReference type="OrthoDB" id="425311at2759"/>